<dbReference type="Pfam" id="PF05258">
    <property type="entry name" value="DciA"/>
    <property type="match status" value="1"/>
</dbReference>
<organism evidence="1">
    <name type="scientific">Candidatus Fermentithermobacillus carboniphilus</name>
    <dbReference type="NCBI Taxonomy" id="3085328"/>
    <lineage>
        <taxon>Bacteria</taxon>
        <taxon>Bacillati</taxon>
        <taxon>Bacillota</taxon>
        <taxon>Candidatus Fermentithermobacillia</taxon>
        <taxon>Candidatus Fermentithermobacillales</taxon>
        <taxon>Candidatus Fermentithermobacillaceae</taxon>
        <taxon>Candidatus Fermentithermobacillus</taxon>
    </lineage>
</organism>
<dbReference type="EMBL" id="CP062796">
    <property type="protein sequence ID" value="QUL97839.1"/>
    <property type="molecule type" value="Genomic_DNA"/>
</dbReference>
<sequence>MTGSAIGPEMLSDILERTLAGLGLLPKARRYQVFSLWRRIVGDVARNARPRKIEGDVLYVATSTSAWAYELTLMRRRIIRAVNEALGGEYIKDIRFSEHLWNRTGTTDFRFEDGSFDRDKPEPPSMSAKDLLSGGHCEGKVEETFFPEIPDPRVSAAFKKYRLTMRMRKQRLVERGFSVCPACGYVYPSRYRECPSCKSERESRSYLVALSFLEKHPYMSDLAASVSTGIKDLSIFERARQEIDSRWLRTVRHCLSAVKTNGEIDPGTGELLEKLVSLRTCRRLEELTETEIDRVLGKRLAMSLKDRALLRARIRK</sequence>
<dbReference type="KEGG" id="fcz:IMF26_07010"/>
<evidence type="ECO:0000313" key="1">
    <source>
        <dbReference type="EMBL" id="QUL97839.1"/>
    </source>
</evidence>
<dbReference type="PANTHER" id="PTHR36456:SF1">
    <property type="entry name" value="UPF0232 PROTEIN SCO3875"/>
    <property type="match status" value="1"/>
</dbReference>
<reference evidence="1" key="2">
    <citation type="journal article" date="2023" name="Biology">
        <title>Prokaryotic Life Associated with Coal-Fire Gas Vents Revealed by Metagenomics.</title>
        <authorList>
            <person name="Kadnikov V.V."/>
            <person name="Mardanov A.V."/>
            <person name="Beletsky A.V."/>
            <person name="Karnachuk O.V."/>
            <person name="Ravin N.V."/>
        </authorList>
    </citation>
    <scope>NUCLEOTIDE SEQUENCE</scope>
    <source>
        <strain evidence="1">Bu02</strain>
    </source>
</reference>
<accession>A0AAT9L9X2</accession>
<gene>
    <name evidence="1" type="ORF">IMF26_07010</name>
</gene>
<reference evidence="1" key="1">
    <citation type="submission" date="2020-10" db="EMBL/GenBank/DDBJ databases">
        <authorList>
            <person name="Kadnikov V."/>
            <person name="Beletsky A.V."/>
            <person name="Mardanov A.V."/>
            <person name="Karnachuk O.V."/>
            <person name="Ravin N.V."/>
        </authorList>
    </citation>
    <scope>NUCLEOTIDE SEQUENCE</scope>
    <source>
        <strain evidence="1">Bu02</strain>
    </source>
</reference>
<proteinExistence type="predicted"/>
<dbReference type="PANTHER" id="PTHR36456">
    <property type="entry name" value="UPF0232 PROTEIN SCO3875"/>
    <property type="match status" value="1"/>
</dbReference>
<dbReference type="AlphaFoldDB" id="A0AAT9L9X2"/>
<name>A0AAT9L9X2_9FIRM</name>
<dbReference type="InterPro" id="IPR007922">
    <property type="entry name" value="DciA-like"/>
</dbReference>
<protein>
    <submittedName>
        <fullName evidence="1">DUF721 domain-containing protein</fullName>
    </submittedName>
</protein>